<dbReference type="InterPro" id="IPR016181">
    <property type="entry name" value="Acyl_CoA_acyltransferase"/>
</dbReference>
<evidence type="ECO:0000313" key="3">
    <source>
        <dbReference type="Proteomes" id="UP001057998"/>
    </source>
</evidence>
<organism evidence="2 3">
    <name type="scientific">Photobacterium atrarenae</name>
    <dbReference type="NCBI Taxonomy" id="865757"/>
    <lineage>
        <taxon>Bacteria</taxon>
        <taxon>Pseudomonadati</taxon>
        <taxon>Pseudomonadota</taxon>
        <taxon>Gammaproteobacteria</taxon>
        <taxon>Vibrionales</taxon>
        <taxon>Vibrionaceae</taxon>
        <taxon>Photobacterium</taxon>
    </lineage>
</organism>
<dbReference type="PROSITE" id="PS51186">
    <property type="entry name" value="GNAT"/>
    <property type="match status" value="1"/>
</dbReference>
<feature type="domain" description="N-acetyltransferase" evidence="1">
    <location>
        <begin position="26"/>
        <end position="163"/>
    </location>
</feature>
<keyword evidence="3" id="KW-1185">Reference proteome</keyword>
<name>A0ABY5GPT8_9GAMM</name>
<sequence>MMEPIAFKTKRLQAATLDRAQPGLDQELRTLFTDSVSRYLPPDCSQLETQDDVAQWLDRRLSIGTIVRITLADQVAGYLFVFPEGTAQYRIGYVIAEPCWGQGLATEAMQGLINHLADTGGRTRFIAGIDPVNTASQKVLEKLGFGYDHTQAEIDYYVLETNQ</sequence>
<evidence type="ECO:0000259" key="1">
    <source>
        <dbReference type="PROSITE" id="PS51186"/>
    </source>
</evidence>
<accession>A0ABY5GPT8</accession>
<gene>
    <name evidence="2" type="ORF">NNL38_19970</name>
</gene>
<protein>
    <submittedName>
        <fullName evidence="2">GNAT family N-acetyltransferase</fullName>
    </submittedName>
</protein>
<proteinExistence type="predicted"/>
<dbReference type="PANTHER" id="PTHR43792:SF10">
    <property type="entry name" value="N-ACETYLTRANSFERASE DOMAIN-CONTAINING PROTEIN"/>
    <property type="match status" value="1"/>
</dbReference>
<reference evidence="2" key="1">
    <citation type="submission" date="2022-07" db="EMBL/GenBank/DDBJ databases">
        <title>Genome sequencing of Photobacterium atrarenae GJH2-4.</title>
        <authorList>
            <person name="Park S.-J."/>
        </authorList>
    </citation>
    <scope>NUCLEOTIDE SEQUENCE</scope>
    <source>
        <strain evidence="2">GJH2-4</strain>
    </source>
</reference>
<dbReference type="SUPFAM" id="SSF55729">
    <property type="entry name" value="Acyl-CoA N-acyltransferases (Nat)"/>
    <property type="match status" value="1"/>
</dbReference>
<dbReference type="RefSeq" id="WP_255392203.1">
    <property type="nucleotide sequence ID" value="NZ_CP101509.1"/>
</dbReference>
<dbReference type="Pfam" id="PF13302">
    <property type="entry name" value="Acetyltransf_3"/>
    <property type="match status" value="1"/>
</dbReference>
<evidence type="ECO:0000313" key="2">
    <source>
        <dbReference type="EMBL" id="UTV30835.1"/>
    </source>
</evidence>
<dbReference type="Gene3D" id="3.40.630.30">
    <property type="match status" value="1"/>
</dbReference>
<dbReference type="EMBL" id="CP101509">
    <property type="protein sequence ID" value="UTV30835.1"/>
    <property type="molecule type" value="Genomic_DNA"/>
</dbReference>
<dbReference type="Proteomes" id="UP001057998">
    <property type="component" value="Chromosome 2"/>
</dbReference>
<dbReference type="InterPro" id="IPR051531">
    <property type="entry name" value="N-acetyltransferase"/>
</dbReference>
<dbReference type="PANTHER" id="PTHR43792">
    <property type="entry name" value="GNAT FAMILY, PUTATIVE (AFU_ORTHOLOGUE AFUA_3G00765)-RELATED-RELATED"/>
    <property type="match status" value="1"/>
</dbReference>
<dbReference type="InterPro" id="IPR000182">
    <property type="entry name" value="GNAT_dom"/>
</dbReference>